<evidence type="ECO:0000313" key="1">
    <source>
        <dbReference type="EMBL" id="SUQ27698.1"/>
    </source>
</evidence>
<protein>
    <recommendedName>
        <fullName evidence="3">Solute-binding protein family 3/N-terminal domain-containing protein</fullName>
    </recommendedName>
</protein>
<evidence type="ECO:0000313" key="2">
    <source>
        <dbReference type="Proteomes" id="UP000254626"/>
    </source>
</evidence>
<comment type="caution">
    <text evidence="1">The sequence shown here is derived from an EMBL/GenBank/DDBJ whole genome shotgun (WGS) entry which is preliminary data.</text>
</comment>
<accession>A0AAX2LYF4</accession>
<proteinExistence type="predicted"/>
<dbReference type="Proteomes" id="UP000254626">
    <property type="component" value="Unassembled WGS sequence"/>
</dbReference>
<dbReference type="EMBL" id="UHIP01000002">
    <property type="protein sequence ID" value="SUQ27698.1"/>
    <property type="molecule type" value="Genomic_DNA"/>
</dbReference>
<reference evidence="1 2" key="1">
    <citation type="submission" date="2018-06" db="EMBL/GenBank/DDBJ databases">
        <authorList>
            <consortium name="Pathogen Informatics"/>
            <person name="Doyle S."/>
        </authorList>
    </citation>
    <scope>NUCLEOTIDE SEQUENCE [LARGE SCALE GENOMIC DNA]</scope>
    <source>
        <strain evidence="1 2">NCTC11327</strain>
    </source>
</reference>
<sequence length="276" mass="31277">MMNDVMTRLWHHPAAPRCYTLMSLILFVGLMAWLQAPILTMPQTLTFNQLSCSAVKATKHADPALPNLTILIPAHVMARPLLSTLCSDPVLNHRFSDVTVQWLPRGELTPRMIYQQDFDLMWGRDYHLAGLSPDYQRYYETLLPMPQYDALWFAREPITPQFLATHRIGLLSDTFSRSGYQLPVQVLEQLSIDIHAANVIRYPSRQAMVSALMTGEIDVIPDTNYSPLYQGDTFYQTTIAQGISAGGWFVSRSLRDVQVLQALQLRLKQLLTASAP</sequence>
<evidence type="ECO:0008006" key="3">
    <source>
        <dbReference type="Google" id="ProtNLM"/>
    </source>
</evidence>
<organism evidence="1 2">
    <name type="scientific">Vibrio fluvialis</name>
    <dbReference type="NCBI Taxonomy" id="676"/>
    <lineage>
        <taxon>Bacteria</taxon>
        <taxon>Pseudomonadati</taxon>
        <taxon>Pseudomonadota</taxon>
        <taxon>Gammaproteobacteria</taxon>
        <taxon>Vibrionales</taxon>
        <taxon>Vibrionaceae</taxon>
        <taxon>Vibrio</taxon>
    </lineage>
</organism>
<name>A0AAX2LYF4_VIBFL</name>
<gene>
    <name evidence="1" type="ORF">NCTC11327_04594</name>
</gene>
<dbReference type="AlphaFoldDB" id="A0AAX2LYF4"/>